<dbReference type="InterPro" id="IPR001585">
    <property type="entry name" value="TAL/FSA"/>
</dbReference>
<protein>
    <submittedName>
        <fullName evidence="2">Transaldolase</fullName>
        <ecNumber evidence="2">2.2.1.2</ecNumber>
    </submittedName>
</protein>
<sequence>MDQLNVKIYADGAKLEDMIAAYKSGFVSGFTTNPSLMKKAGVADYVAFAKKVVEKIPDLPLSFEVFADDFETMEKEAEKIHTFGKNVYIKIPITNTKGESSIPLIEKLQDKGYSLNVTAILTIKQVEETVAALNPDVDNIVSVFAGRIADTGRDPIPYMKQSVEICRTKKGANLLWASSRELFNVYEADRLGVDIITCTPEIISKLKKVGKPLEQVSLDTVKGFNTDIQTLGYTILTDQEASESVSK</sequence>
<dbReference type="InterPro" id="IPR011861">
    <property type="entry name" value="Transald_staph-type"/>
</dbReference>
<comment type="caution">
    <text evidence="2">The sequence shown here is derived from an EMBL/GenBank/DDBJ whole genome shotgun (WGS) entry which is preliminary data.</text>
</comment>
<organism evidence="2 3">
    <name type="scientific">Sporolactobacillus inulinus CASD</name>
    <dbReference type="NCBI Taxonomy" id="1069536"/>
    <lineage>
        <taxon>Bacteria</taxon>
        <taxon>Bacillati</taxon>
        <taxon>Bacillota</taxon>
        <taxon>Bacilli</taxon>
        <taxon>Bacillales</taxon>
        <taxon>Sporolactobacillaceae</taxon>
        <taxon>Sporolactobacillus</taxon>
    </lineage>
</organism>
<dbReference type="PANTHER" id="PTHR10683:SF40">
    <property type="entry name" value="FRUCTOSE-6-PHOSPHATE ALDOLASE 1-RELATED"/>
    <property type="match status" value="1"/>
</dbReference>
<proteinExistence type="predicted"/>
<dbReference type="PANTHER" id="PTHR10683">
    <property type="entry name" value="TRANSALDOLASE"/>
    <property type="match status" value="1"/>
</dbReference>
<reference evidence="2 3" key="1">
    <citation type="journal article" date="2011" name="J. Bacteriol.">
        <title>Draft genome sequence of Sporolactobacillus inulinus strain CASD, an efficient D-lactic acid-producing bacterium with high-concentration lactate tolerance capability.</title>
        <authorList>
            <person name="Yu B."/>
            <person name="Su F."/>
            <person name="Wang L."/>
            <person name="Xu K."/>
            <person name="Zhao B."/>
            <person name="Xu P."/>
        </authorList>
    </citation>
    <scope>NUCLEOTIDE SEQUENCE [LARGE SCALE GENOMIC DNA]</scope>
    <source>
        <strain evidence="2 3">CASD</strain>
    </source>
</reference>
<dbReference type="EC" id="2.2.1.2" evidence="2"/>
<keyword evidence="3" id="KW-1185">Reference proteome</keyword>
<dbReference type="Proteomes" id="UP000035553">
    <property type="component" value="Unassembled WGS sequence"/>
</dbReference>
<gene>
    <name evidence="2" type="ORF">SINU_04770</name>
</gene>
<dbReference type="RefSeq" id="WP_010024199.1">
    <property type="nucleotide sequence ID" value="NZ_AFVQ02000056.1"/>
</dbReference>
<dbReference type="EMBL" id="AFVQ02000056">
    <property type="protein sequence ID" value="KLI03060.1"/>
    <property type="molecule type" value="Genomic_DNA"/>
</dbReference>
<dbReference type="OrthoDB" id="9807051at2"/>
<dbReference type="Pfam" id="PF00923">
    <property type="entry name" value="TAL_FSA"/>
    <property type="match status" value="1"/>
</dbReference>
<dbReference type="Gene3D" id="3.20.20.70">
    <property type="entry name" value="Aldolase class I"/>
    <property type="match status" value="1"/>
</dbReference>
<dbReference type="GO" id="GO:0004801">
    <property type="term" value="F:transaldolase activity"/>
    <property type="evidence" value="ECO:0007669"/>
    <property type="project" value="UniProtKB-EC"/>
</dbReference>
<accession>A0A0U1QQJ6</accession>
<dbReference type="SUPFAM" id="SSF51569">
    <property type="entry name" value="Aldolase"/>
    <property type="match status" value="1"/>
</dbReference>
<dbReference type="NCBIfam" id="TIGR02134">
    <property type="entry name" value="transald_staph"/>
    <property type="match status" value="1"/>
</dbReference>
<evidence type="ECO:0000313" key="2">
    <source>
        <dbReference type="EMBL" id="KLI03060.1"/>
    </source>
</evidence>
<name>A0A0U1QQJ6_9BACL</name>
<dbReference type="STRING" id="1069536.SINU_04770"/>
<keyword evidence="2" id="KW-0808">Transferase</keyword>
<dbReference type="InterPro" id="IPR013785">
    <property type="entry name" value="Aldolase_TIM"/>
</dbReference>
<keyword evidence="1" id="KW-0704">Schiff base</keyword>
<dbReference type="AlphaFoldDB" id="A0A0U1QQJ6"/>
<dbReference type="GO" id="GO:0005975">
    <property type="term" value="P:carbohydrate metabolic process"/>
    <property type="evidence" value="ECO:0007669"/>
    <property type="project" value="InterPro"/>
</dbReference>
<evidence type="ECO:0000313" key="3">
    <source>
        <dbReference type="Proteomes" id="UP000035553"/>
    </source>
</evidence>
<evidence type="ECO:0000256" key="1">
    <source>
        <dbReference type="ARBA" id="ARBA00023270"/>
    </source>
</evidence>